<evidence type="ECO:0000256" key="1">
    <source>
        <dbReference type="SAM" id="MobiDB-lite"/>
    </source>
</evidence>
<evidence type="ECO:0008006" key="4">
    <source>
        <dbReference type="Google" id="ProtNLM"/>
    </source>
</evidence>
<dbReference type="Proteomes" id="UP000266673">
    <property type="component" value="Unassembled WGS sequence"/>
</dbReference>
<sequence length="185" mass="21165">MIRKNYGIGAIAFQEDGLREGGLREDTPNFRHEESSDDDSDDSEFDTPDLTDDSSQIIKSMRHTIYNSLFDYWNKPLMVSLLASLLDLQLKTLSSWDEETQERAKAELTQQFKNIATEQTTASTYTTSSNSNNLCRNRLHSSIFGTLASSYTAFNPLAELECYLDPIRTPIAEDNTNPFEWWAIW</sequence>
<organism evidence="2 3">
    <name type="scientific">Gigaspora rosea</name>
    <dbReference type="NCBI Taxonomy" id="44941"/>
    <lineage>
        <taxon>Eukaryota</taxon>
        <taxon>Fungi</taxon>
        <taxon>Fungi incertae sedis</taxon>
        <taxon>Mucoromycota</taxon>
        <taxon>Glomeromycotina</taxon>
        <taxon>Glomeromycetes</taxon>
        <taxon>Diversisporales</taxon>
        <taxon>Gigasporaceae</taxon>
        <taxon>Gigaspora</taxon>
    </lineage>
</organism>
<feature type="compositionally biased region" description="Basic and acidic residues" evidence="1">
    <location>
        <begin position="17"/>
        <end position="34"/>
    </location>
</feature>
<reference evidence="2 3" key="1">
    <citation type="submission" date="2018-06" db="EMBL/GenBank/DDBJ databases">
        <title>Comparative genomics reveals the genomic features of Rhizophagus irregularis, R. cerebriforme, R. diaphanum and Gigaspora rosea, and their symbiotic lifestyle signature.</title>
        <authorList>
            <person name="Morin E."/>
            <person name="San Clemente H."/>
            <person name="Chen E.C.H."/>
            <person name="De La Providencia I."/>
            <person name="Hainaut M."/>
            <person name="Kuo A."/>
            <person name="Kohler A."/>
            <person name="Murat C."/>
            <person name="Tang N."/>
            <person name="Roy S."/>
            <person name="Loubradou J."/>
            <person name="Henrissat B."/>
            <person name="Grigoriev I.V."/>
            <person name="Corradi N."/>
            <person name="Roux C."/>
            <person name="Martin F.M."/>
        </authorList>
    </citation>
    <scope>NUCLEOTIDE SEQUENCE [LARGE SCALE GENOMIC DNA]</scope>
    <source>
        <strain evidence="2 3">DAOM 194757</strain>
    </source>
</reference>
<dbReference type="AlphaFoldDB" id="A0A397U0L4"/>
<name>A0A397U0L4_9GLOM</name>
<gene>
    <name evidence="2" type="ORF">C2G38_2232335</name>
</gene>
<feature type="compositionally biased region" description="Acidic residues" evidence="1">
    <location>
        <begin position="35"/>
        <end position="52"/>
    </location>
</feature>
<accession>A0A397U0L4</accession>
<evidence type="ECO:0000313" key="2">
    <source>
        <dbReference type="EMBL" id="RIB00943.1"/>
    </source>
</evidence>
<feature type="region of interest" description="Disordered" evidence="1">
    <location>
        <begin position="17"/>
        <end position="52"/>
    </location>
</feature>
<comment type="caution">
    <text evidence="2">The sequence shown here is derived from an EMBL/GenBank/DDBJ whole genome shotgun (WGS) entry which is preliminary data.</text>
</comment>
<protein>
    <recommendedName>
        <fullName evidence="4">HAT C-terminal dimerisation domain-containing protein</fullName>
    </recommendedName>
</protein>
<proteinExistence type="predicted"/>
<keyword evidence="3" id="KW-1185">Reference proteome</keyword>
<dbReference type="EMBL" id="QKWP01003442">
    <property type="protein sequence ID" value="RIB00943.1"/>
    <property type="molecule type" value="Genomic_DNA"/>
</dbReference>
<evidence type="ECO:0000313" key="3">
    <source>
        <dbReference type="Proteomes" id="UP000266673"/>
    </source>
</evidence>
<dbReference type="OrthoDB" id="2442333at2759"/>